<dbReference type="RefSeq" id="WP_011422824.1">
    <property type="nucleotide sequence ID" value="NC_007760.1"/>
</dbReference>
<dbReference type="InterPro" id="IPR013685">
    <property type="entry name" value="POTRA_FtsQ_type"/>
</dbReference>
<keyword evidence="8 9" id="KW-0131">Cell cycle</keyword>
<dbReference type="eggNOG" id="COG1589">
    <property type="taxonomic scope" value="Bacteria"/>
</dbReference>
<dbReference type="GO" id="GO:0090529">
    <property type="term" value="P:cell septum assembly"/>
    <property type="evidence" value="ECO:0007669"/>
    <property type="project" value="InterPro"/>
</dbReference>
<keyword evidence="7 9" id="KW-0472">Membrane</keyword>
<dbReference type="Gene3D" id="3.10.20.310">
    <property type="entry name" value="membrane protein fhac"/>
    <property type="match status" value="1"/>
</dbReference>
<reference evidence="12 13" key="1">
    <citation type="submission" date="2006-01" db="EMBL/GenBank/DDBJ databases">
        <title>Complete sequence of Anaeromyxobacter dehalogenans 2CP-C.</title>
        <authorList>
            <consortium name="US DOE Joint Genome Institute"/>
            <person name="Copeland A."/>
            <person name="Lucas S."/>
            <person name="Lapidus A."/>
            <person name="Barry K."/>
            <person name="Detter J.C."/>
            <person name="Glavina T."/>
            <person name="Hammon N."/>
            <person name="Israni S."/>
            <person name="Pitluck S."/>
            <person name="Brettin T."/>
            <person name="Bruce D."/>
            <person name="Han C."/>
            <person name="Tapia R."/>
            <person name="Gilna P."/>
            <person name="Kiss H."/>
            <person name="Schmutz J."/>
            <person name="Larimer F."/>
            <person name="Land M."/>
            <person name="Kyrpides N."/>
            <person name="Anderson I."/>
            <person name="Sanford R.A."/>
            <person name="Ritalahti K.M."/>
            <person name="Thomas H.S."/>
            <person name="Kirby J.R."/>
            <person name="Zhulin I.B."/>
            <person name="Loeffler F.E."/>
            <person name="Richardson P."/>
        </authorList>
    </citation>
    <scope>NUCLEOTIDE SEQUENCE [LARGE SCALE GENOMIC DNA]</scope>
    <source>
        <strain evidence="12 13">2CP-C</strain>
    </source>
</reference>
<dbReference type="Gene3D" id="3.40.50.11690">
    <property type="entry name" value="Cell division protein FtsQ/DivIB"/>
    <property type="match status" value="1"/>
</dbReference>
<evidence type="ECO:0000256" key="3">
    <source>
        <dbReference type="ARBA" id="ARBA00022519"/>
    </source>
</evidence>
<dbReference type="GO" id="GO:0032153">
    <property type="term" value="C:cell division site"/>
    <property type="evidence" value="ECO:0007669"/>
    <property type="project" value="UniProtKB-UniRule"/>
</dbReference>
<feature type="region of interest" description="Disordered" evidence="10">
    <location>
        <begin position="269"/>
        <end position="293"/>
    </location>
</feature>
<keyword evidence="4 9" id="KW-0132">Cell division</keyword>
<dbReference type="HOGENOM" id="CLU_047677_3_0_7"/>
<comment type="function">
    <text evidence="9">Essential cell division protein.</text>
</comment>
<evidence type="ECO:0000256" key="2">
    <source>
        <dbReference type="ARBA" id="ARBA00022475"/>
    </source>
</evidence>
<dbReference type="STRING" id="290397.Adeh_3776"/>
<protein>
    <recommendedName>
        <fullName evidence="9">Cell division protein FtsQ</fullName>
    </recommendedName>
</protein>
<dbReference type="OrthoDB" id="5379889at2"/>
<evidence type="ECO:0000256" key="7">
    <source>
        <dbReference type="ARBA" id="ARBA00023136"/>
    </source>
</evidence>
<dbReference type="PANTHER" id="PTHR35851">
    <property type="entry name" value="CELL DIVISION PROTEIN FTSQ"/>
    <property type="match status" value="1"/>
</dbReference>
<evidence type="ECO:0000256" key="6">
    <source>
        <dbReference type="ARBA" id="ARBA00022989"/>
    </source>
</evidence>
<dbReference type="InterPro" id="IPR026579">
    <property type="entry name" value="FtsQ"/>
</dbReference>
<dbReference type="PROSITE" id="PS51779">
    <property type="entry name" value="POTRA"/>
    <property type="match status" value="1"/>
</dbReference>
<dbReference type="KEGG" id="ade:Adeh_3776"/>
<keyword evidence="6 9" id="KW-1133">Transmembrane helix</keyword>
<evidence type="ECO:0000256" key="4">
    <source>
        <dbReference type="ARBA" id="ARBA00022618"/>
    </source>
</evidence>
<dbReference type="EMBL" id="CP000251">
    <property type="protein sequence ID" value="ABC83542.1"/>
    <property type="molecule type" value="Genomic_DNA"/>
</dbReference>
<dbReference type="Pfam" id="PF08478">
    <property type="entry name" value="POTRA_1"/>
    <property type="match status" value="1"/>
</dbReference>
<dbReference type="HAMAP" id="MF_00911">
    <property type="entry name" value="FtsQ_subfam"/>
    <property type="match status" value="1"/>
</dbReference>
<evidence type="ECO:0000256" key="10">
    <source>
        <dbReference type="SAM" id="MobiDB-lite"/>
    </source>
</evidence>
<gene>
    <name evidence="9" type="primary">ftsQ</name>
    <name evidence="12" type="ordered locus">Adeh_3776</name>
</gene>
<keyword evidence="3 9" id="KW-0997">Cell inner membrane</keyword>
<keyword evidence="5 9" id="KW-0812">Transmembrane</keyword>
<feature type="transmembrane region" description="Helical" evidence="9">
    <location>
        <begin position="21"/>
        <end position="46"/>
    </location>
</feature>
<dbReference type="GO" id="GO:0005886">
    <property type="term" value="C:plasma membrane"/>
    <property type="evidence" value="ECO:0007669"/>
    <property type="project" value="UniProtKB-SubCell"/>
</dbReference>
<dbReference type="GO" id="GO:0043093">
    <property type="term" value="P:FtsZ-dependent cytokinesis"/>
    <property type="evidence" value="ECO:0007669"/>
    <property type="project" value="UniProtKB-UniRule"/>
</dbReference>
<sequence length="293" mass="32132">MARGPNRRRVDRVPGERRRRLARAMALALPSIVALASLGGAAYLGWRLGWRSDLLRVRELRFEGLSRATPQELLDLSPVQPGDHLLFLDTDAMAAALRRHPWIASAQVRRSFPPALEVQVSERRPAALVDLGGLYLVDDRGEVFKRAVPGDGLDLPVITGIEREAWVEGRAEFAPLLGGALALLGRWSARGLDARSTISEIHVDPEYGTTLWSDEGTEIRLGQGDLEEKLTRLDRVLSALDAEGERAEVLHLDNRRRPDWVAVRVAGRRGEPDGRSYAAGGGGGPQGRSSSLR</sequence>
<name>Q2IG31_ANADE</name>
<evidence type="ECO:0000256" key="8">
    <source>
        <dbReference type="ARBA" id="ARBA00023306"/>
    </source>
</evidence>
<organism evidence="12 13">
    <name type="scientific">Anaeromyxobacter dehalogenans (strain 2CP-C)</name>
    <dbReference type="NCBI Taxonomy" id="290397"/>
    <lineage>
        <taxon>Bacteria</taxon>
        <taxon>Pseudomonadati</taxon>
        <taxon>Myxococcota</taxon>
        <taxon>Myxococcia</taxon>
        <taxon>Myxococcales</taxon>
        <taxon>Cystobacterineae</taxon>
        <taxon>Anaeromyxobacteraceae</taxon>
        <taxon>Anaeromyxobacter</taxon>
    </lineage>
</organism>
<dbReference type="PANTHER" id="PTHR35851:SF1">
    <property type="entry name" value="CELL DIVISION PROTEIN FTSQ"/>
    <property type="match status" value="1"/>
</dbReference>
<proteinExistence type="inferred from homology"/>
<evidence type="ECO:0000259" key="11">
    <source>
        <dbReference type="PROSITE" id="PS51779"/>
    </source>
</evidence>
<keyword evidence="2 9" id="KW-1003">Cell membrane</keyword>
<evidence type="ECO:0000256" key="1">
    <source>
        <dbReference type="ARBA" id="ARBA00004370"/>
    </source>
</evidence>
<evidence type="ECO:0000256" key="9">
    <source>
        <dbReference type="HAMAP-Rule" id="MF_00911"/>
    </source>
</evidence>
<evidence type="ECO:0000313" key="13">
    <source>
        <dbReference type="Proteomes" id="UP000001935"/>
    </source>
</evidence>
<dbReference type="InterPro" id="IPR034746">
    <property type="entry name" value="POTRA"/>
</dbReference>
<accession>Q2IG31</accession>
<feature type="domain" description="POTRA" evidence="11">
    <location>
        <begin position="55"/>
        <end position="123"/>
    </location>
</feature>
<dbReference type="Proteomes" id="UP000001935">
    <property type="component" value="Chromosome"/>
</dbReference>
<comment type="similarity">
    <text evidence="9">Belongs to the FtsQ/DivIB family. FtsQ subfamily.</text>
</comment>
<evidence type="ECO:0000313" key="12">
    <source>
        <dbReference type="EMBL" id="ABC83542.1"/>
    </source>
</evidence>
<dbReference type="Pfam" id="PF03799">
    <property type="entry name" value="FtsQ_DivIB_C"/>
    <property type="match status" value="1"/>
</dbReference>
<dbReference type="AlphaFoldDB" id="Q2IG31"/>
<dbReference type="InterPro" id="IPR045335">
    <property type="entry name" value="FtsQ_C_sf"/>
</dbReference>
<evidence type="ECO:0000256" key="5">
    <source>
        <dbReference type="ARBA" id="ARBA00022692"/>
    </source>
</evidence>
<dbReference type="InterPro" id="IPR005548">
    <property type="entry name" value="Cell_div_FtsQ/DivIB_C"/>
</dbReference>
<comment type="subcellular location">
    <subcellularLocation>
        <location evidence="9">Cell inner membrane</location>
        <topology evidence="9">Single-pass type II membrane protein</topology>
    </subcellularLocation>
    <subcellularLocation>
        <location evidence="1">Membrane</location>
    </subcellularLocation>
    <text evidence="9">Localizes to the division septum.</text>
</comment>